<feature type="compositionally biased region" description="Polar residues" evidence="1">
    <location>
        <begin position="56"/>
        <end position="70"/>
    </location>
</feature>
<comment type="caution">
    <text evidence="3">The sequence shown here is derived from an EMBL/GenBank/DDBJ whole genome shotgun (WGS) entry which is preliminary data.</text>
</comment>
<evidence type="ECO:0000313" key="3">
    <source>
        <dbReference type="EMBL" id="KAK4641208.1"/>
    </source>
</evidence>
<dbReference type="Gene3D" id="3.40.47.10">
    <property type="match status" value="1"/>
</dbReference>
<dbReference type="InterPro" id="IPR014030">
    <property type="entry name" value="Ketoacyl_synth_N"/>
</dbReference>
<gene>
    <name evidence="3" type="ORF">QC761_610330</name>
</gene>
<sequence>MAFNSEPQREQHELVSIVGMGCRWPGGSHTSEQFWNFFCNKVDGWKEFDDHASPPKASTTQTPTVQEALP</sequence>
<feature type="domain" description="Beta-ketoacyl synthase-like N-terminal" evidence="2">
    <location>
        <begin position="15"/>
        <end position="58"/>
    </location>
</feature>
<evidence type="ECO:0000259" key="2">
    <source>
        <dbReference type="Pfam" id="PF00109"/>
    </source>
</evidence>
<dbReference type="SUPFAM" id="SSF53901">
    <property type="entry name" value="Thiolase-like"/>
    <property type="match status" value="1"/>
</dbReference>
<feature type="region of interest" description="Disordered" evidence="1">
    <location>
        <begin position="49"/>
        <end position="70"/>
    </location>
</feature>
<dbReference type="EMBL" id="JAFFGZ010000008">
    <property type="protein sequence ID" value="KAK4641208.1"/>
    <property type="molecule type" value="Genomic_DNA"/>
</dbReference>
<reference evidence="3 4" key="1">
    <citation type="journal article" date="2023" name="bioRxiv">
        <title>High-quality genome assemblies of four members of thePodospora anserinaspecies complex.</title>
        <authorList>
            <person name="Ament-Velasquez S.L."/>
            <person name="Vogan A.A."/>
            <person name="Wallerman O."/>
            <person name="Hartmann F."/>
            <person name="Gautier V."/>
            <person name="Silar P."/>
            <person name="Giraud T."/>
            <person name="Johannesson H."/>
        </authorList>
    </citation>
    <scope>NUCLEOTIDE SEQUENCE [LARGE SCALE GENOMIC DNA]</scope>
    <source>
        <strain evidence="3 4">CBS 112042</strain>
    </source>
</reference>
<dbReference type="InterPro" id="IPR016039">
    <property type="entry name" value="Thiolase-like"/>
</dbReference>
<keyword evidence="4" id="KW-1185">Reference proteome</keyword>
<evidence type="ECO:0000313" key="4">
    <source>
        <dbReference type="Proteomes" id="UP001322138"/>
    </source>
</evidence>
<name>A0ABR0FB48_9PEZI</name>
<accession>A0ABR0FB48</accession>
<proteinExistence type="predicted"/>
<dbReference type="Proteomes" id="UP001322138">
    <property type="component" value="Unassembled WGS sequence"/>
</dbReference>
<organism evidence="3 4">
    <name type="scientific">Podospora bellae-mahoneyi</name>
    <dbReference type="NCBI Taxonomy" id="2093777"/>
    <lineage>
        <taxon>Eukaryota</taxon>
        <taxon>Fungi</taxon>
        <taxon>Dikarya</taxon>
        <taxon>Ascomycota</taxon>
        <taxon>Pezizomycotina</taxon>
        <taxon>Sordariomycetes</taxon>
        <taxon>Sordariomycetidae</taxon>
        <taxon>Sordariales</taxon>
        <taxon>Podosporaceae</taxon>
        <taxon>Podospora</taxon>
    </lineage>
</organism>
<dbReference type="GeneID" id="87900926"/>
<protein>
    <recommendedName>
        <fullName evidence="2">Beta-ketoacyl synthase-like N-terminal domain-containing protein</fullName>
    </recommendedName>
</protein>
<evidence type="ECO:0000256" key="1">
    <source>
        <dbReference type="SAM" id="MobiDB-lite"/>
    </source>
</evidence>
<dbReference type="Pfam" id="PF00109">
    <property type="entry name" value="ketoacyl-synt"/>
    <property type="match status" value="1"/>
</dbReference>
<dbReference type="RefSeq" id="XP_062730184.1">
    <property type="nucleotide sequence ID" value="XM_062881444.1"/>
</dbReference>